<feature type="DNA-binding region" description="H-T-H motif" evidence="2">
    <location>
        <begin position="41"/>
        <end position="60"/>
    </location>
</feature>
<reference evidence="4 5" key="1">
    <citation type="submission" date="2020-08" db="EMBL/GenBank/DDBJ databases">
        <title>Genomic Encyclopedia of Type Strains, Phase IV (KMG-IV): sequencing the most valuable type-strain genomes for metagenomic binning, comparative biology and taxonomic classification.</title>
        <authorList>
            <person name="Goeker M."/>
        </authorList>
    </citation>
    <scope>NUCLEOTIDE SEQUENCE [LARGE SCALE GENOMIC DNA]</scope>
    <source>
        <strain evidence="4 5">DSM 25620</strain>
    </source>
</reference>
<dbReference type="InterPro" id="IPR001647">
    <property type="entry name" value="HTH_TetR"/>
</dbReference>
<dbReference type="SUPFAM" id="SSF46689">
    <property type="entry name" value="Homeodomain-like"/>
    <property type="match status" value="1"/>
</dbReference>
<dbReference type="PRINTS" id="PR00455">
    <property type="entry name" value="HTHTETR"/>
</dbReference>
<sequence length="219" mass="24736">MSKVDMNTSKAVRSRNAQATSQAILESAIVEFCEYGLSGASTSRIVERAGCNIRMLYHYFQNKETLYKAALEQVYNQLRGREAELSILDRDPMDAIKTLTAFTFDYMRDTPAFIKLVLGENLLQGEFIRTIPSIPRSSRPFIQSIQTQLDRGVAAGIFRSGIDATQLYISIVSLSFMYLSSQYTLSVTFGVDISSEENIRTRRLHVVDMIEKYLKLGAE</sequence>
<evidence type="ECO:0000313" key="4">
    <source>
        <dbReference type="EMBL" id="MBB5089921.1"/>
    </source>
</evidence>
<comment type="caution">
    <text evidence="4">The sequence shown here is derived from an EMBL/GenBank/DDBJ whole genome shotgun (WGS) entry which is preliminary data.</text>
</comment>
<name>A0A7W8AIL8_9HYPH</name>
<evidence type="ECO:0000259" key="3">
    <source>
        <dbReference type="PROSITE" id="PS50977"/>
    </source>
</evidence>
<dbReference type="AlphaFoldDB" id="A0A7W8AIL8"/>
<evidence type="ECO:0000313" key="5">
    <source>
        <dbReference type="Proteomes" id="UP000531231"/>
    </source>
</evidence>
<dbReference type="Proteomes" id="UP000531231">
    <property type="component" value="Unassembled WGS sequence"/>
</dbReference>
<protein>
    <submittedName>
        <fullName evidence="4">AcrR family transcriptional regulator</fullName>
    </submittedName>
</protein>
<dbReference type="PROSITE" id="PS50977">
    <property type="entry name" value="HTH_TETR_2"/>
    <property type="match status" value="1"/>
</dbReference>
<evidence type="ECO:0000256" key="1">
    <source>
        <dbReference type="ARBA" id="ARBA00023125"/>
    </source>
</evidence>
<keyword evidence="5" id="KW-1185">Reference proteome</keyword>
<evidence type="ECO:0000256" key="2">
    <source>
        <dbReference type="PROSITE-ProRule" id="PRU00335"/>
    </source>
</evidence>
<dbReference type="InterPro" id="IPR036271">
    <property type="entry name" value="Tet_transcr_reg_TetR-rel_C_sf"/>
</dbReference>
<dbReference type="PANTHER" id="PTHR30328:SF54">
    <property type="entry name" value="HTH-TYPE TRANSCRIPTIONAL REPRESSOR SCO4008"/>
    <property type="match status" value="1"/>
</dbReference>
<dbReference type="Gene3D" id="1.10.357.10">
    <property type="entry name" value="Tetracycline Repressor, domain 2"/>
    <property type="match status" value="1"/>
</dbReference>
<dbReference type="GO" id="GO:0003677">
    <property type="term" value="F:DNA binding"/>
    <property type="evidence" value="ECO:0007669"/>
    <property type="project" value="UniProtKB-UniRule"/>
</dbReference>
<dbReference type="InterPro" id="IPR041474">
    <property type="entry name" value="NicS_C"/>
</dbReference>
<dbReference type="Pfam" id="PF00440">
    <property type="entry name" value="TetR_N"/>
    <property type="match status" value="1"/>
</dbReference>
<keyword evidence="1 2" id="KW-0238">DNA-binding</keyword>
<dbReference type="SUPFAM" id="SSF48498">
    <property type="entry name" value="Tetracyclin repressor-like, C-terminal domain"/>
    <property type="match status" value="1"/>
</dbReference>
<dbReference type="InterPro" id="IPR009057">
    <property type="entry name" value="Homeodomain-like_sf"/>
</dbReference>
<accession>A0A7W8AIL8</accession>
<dbReference type="PANTHER" id="PTHR30328">
    <property type="entry name" value="TRANSCRIPTIONAL REPRESSOR"/>
    <property type="match status" value="1"/>
</dbReference>
<organism evidence="4 5">
    <name type="scientific">Pseudochrobactrum saccharolyticum</name>
    <dbReference type="NCBI Taxonomy" id="354352"/>
    <lineage>
        <taxon>Bacteria</taxon>
        <taxon>Pseudomonadati</taxon>
        <taxon>Pseudomonadota</taxon>
        <taxon>Alphaproteobacteria</taxon>
        <taxon>Hyphomicrobiales</taxon>
        <taxon>Brucellaceae</taxon>
        <taxon>Pseudochrobactrum</taxon>
    </lineage>
</organism>
<gene>
    <name evidence="4" type="ORF">HNQ68_000433</name>
</gene>
<dbReference type="Pfam" id="PF17938">
    <property type="entry name" value="TetR_C_29"/>
    <property type="match status" value="1"/>
</dbReference>
<proteinExistence type="predicted"/>
<dbReference type="RefSeq" id="WP_151158543.1">
    <property type="nucleotide sequence ID" value="NZ_JACHIL010000001.1"/>
</dbReference>
<feature type="domain" description="HTH tetR-type" evidence="3">
    <location>
        <begin position="18"/>
        <end position="78"/>
    </location>
</feature>
<dbReference type="InterPro" id="IPR050109">
    <property type="entry name" value="HTH-type_TetR-like_transc_reg"/>
</dbReference>
<dbReference type="EMBL" id="JACHIL010000001">
    <property type="protein sequence ID" value="MBB5089921.1"/>
    <property type="molecule type" value="Genomic_DNA"/>
</dbReference>